<dbReference type="AlphaFoldDB" id="A0AAV9A8G0"/>
<reference evidence="1" key="1">
    <citation type="journal article" date="2023" name="Nat. Commun.">
        <title>Diploid and tetraploid genomes of Acorus and the evolution of monocots.</title>
        <authorList>
            <person name="Ma L."/>
            <person name="Liu K.W."/>
            <person name="Li Z."/>
            <person name="Hsiao Y.Y."/>
            <person name="Qi Y."/>
            <person name="Fu T."/>
            <person name="Tang G.D."/>
            <person name="Zhang D."/>
            <person name="Sun W.H."/>
            <person name="Liu D.K."/>
            <person name="Li Y."/>
            <person name="Chen G.Z."/>
            <person name="Liu X.D."/>
            <person name="Liao X.Y."/>
            <person name="Jiang Y.T."/>
            <person name="Yu X."/>
            <person name="Hao Y."/>
            <person name="Huang J."/>
            <person name="Zhao X.W."/>
            <person name="Ke S."/>
            <person name="Chen Y.Y."/>
            <person name="Wu W.L."/>
            <person name="Hsu J.L."/>
            <person name="Lin Y.F."/>
            <person name="Huang M.D."/>
            <person name="Li C.Y."/>
            <person name="Huang L."/>
            <person name="Wang Z.W."/>
            <person name="Zhao X."/>
            <person name="Zhong W.Y."/>
            <person name="Peng D.H."/>
            <person name="Ahmad S."/>
            <person name="Lan S."/>
            <person name="Zhang J.S."/>
            <person name="Tsai W.C."/>
            <person name="Van de Peer Y."/>
            <person name="Liu Z.J."/>
        </authorList>
    </citation>
    <scope>NUCLEOTIDE SEQUENCE</scope>
    <source>
        <strain evidence="1">SCP</strain>
    </source>
</reference>
<accession>A0AAV9A8G0</accession>
<gene>
    <name evidence="1" type="ORF">QJS04_geneDACA019108</name>
</gene>
<dbReference type="EMBL" id="JAUJYN010000011">
    <property type="protein sequence ID" value="KAK1260507.1"/>
    <property type="molecule type" value="Genomic_DNA"/>
</dbReference>
<organism evidence="1 2">
    <name type="scientific">Acorus gramineus</name>
    <name type="common">Dwarf sweet flag</name>
    <dbReference type="NCBI Taxonomy" id="55184"/>
    <lineage>
        <taxon>Eukaryota</taxon>
        <taxon>Viridiplantae</taxon>
        <taxon>Streptophyta</taxon>
        <taxon>Embryophyta</taxon>
        <taxon>Tracheophyta</taxon>
        <taxon>Spermatophyta</taxon>
        <taxon>Magnoliopsida</taxon>
        <taxon>Liliopsida</taxon>
        <taxon>Acoraceae</taxon>
        <taxon>Acorus</taxon>
    </lineage>
</organism>
<proteinExistence type="predicted"/>
<reference evidence="1" key="2">
    <citation type="submission" date="2023-06" db="EMBL/GenBank/DDBJ databases">
        <authorList>
            <person name="Ma L."/>
            <person name="Liu K.-W."/>
            <person name="Li Z."/>
            <person name="Hsiao Y.-Y."/>
            <person name="Qi Y."/>
            <person name="Fu T."/>
            <person name="Tang G."/>
            <person name="Zhang D."/>
            <person name="Sun W.-H."/>
            <person name="Liu D.-K."/>
            <person name="Li Y."/>
            <person name="Chen G.-Z."/>
            <person name="Liu X.-D."/>
            <person name="Liao X.-Y."/>
            <person name="Jiang Y.-T."/>
            <person name="Yu X."/>
            <person name="Hao Y."/>
            <person name="Huang J."/>
            <person name="Zhao X.-W."/>
            <person name="Ke S."/>
            <person name="Chen Y.-Y."/>
            <person name="Wu W.-L."/>
            <person name="Hsu J.-L."/>
            <person name="Lin Y.-F."/>
            <person name="Huang M.-D."/>
            <person name="Li C.-Y."/>
            <person name="Huang L."/>
            <person name="Wang Z.-W."/>
            <person name="Zhao X."/>
            <person name="Zhong W.-Y."/>
            <person name="Peng D.-H."/>
            <person name="Ahmad S."/>
            <person name="Lan S."/>
            <person name="Zhang J.-S."/>
            <person name="Tsai W.-C."/>
            <person name="Van De Peer Y."/>
            <person name="Liu Z.-J."/>
        </authorList>
    </citation>
    <scope>NUCLEOTIDE SEQUENCE</scope>
    <source>
        <strain evidence="1">SCP</strain>
        <tissue evidence="1">Leaves</tissue>
    </source>
</reference>
<dbReference type="Proteomes" id="UP001179952">
    <property type="component" value="Unassembled WGS sequence"/>
</dbReference>
<name>A0AAV9A8G0_ACOGR</name>
<evidence type="ECO:0000313" key="1">
    <source>
        <dbReference type="EMBL" id="KAK1260507.1"/>
    </source>
</evidence>
<evidence type="ECO:0000313" key="2">
    <source>
        <dbReference type="Proteomes" id="UP001179952"/>
    </source>
</evidence>
<keyword evidence="2" id="KW-1185">Reference proteome</keyword>
<protein>
    <submittedName>
        <fullName evidence="1">Uncharacterized protein</fullName>
    </submittedName>
</protein>
<comment type="caution">
    <text evidence="1">The sequence shown here is derived from an EMBL/GenBank/DDBJ whole genome shotgun (WGS) entry which is preliminary data.</text>
</comment>
<sequence length="72" mass="8315">MLGEQVKRSIADNITEEVLLDEISQIIKLPMYADRMAKVQPQHAHMEKRRRMFKHKQDLRGAVSVASPSDKI</sequence>